<organism evidence="1 2">
    <name type="scientific">Dermacoccus nishinomiyaensis</name>
    <dbReference type="NCBI Taxonomy" id="1274"/>
    <lineage>
        <taxon>Bacteria</taxon>
        <taxon>Bacillati</taxon>
        <taxon>Actinomycetota</taxon>
        <taxon>Actinomycetes</taxon>
        <taxon>Micrococcales</taxon>
        <taxon>Dermacoccaceae</taxon>
        <taxon>Dermacoccus</taxon>
    </lineage>
</organism>
<dbReference type="EMBL" id="CP008889">
    <property type="protein sequence ID" value="AIF41175.1"/>
    <property type="molecule type" value="Genomic_DNA"/>
</dbReference>
<dbReference type="RefSeq" id="WP_038568823.1">
    <property type="nucleotide sequence ID" value="NZ_CP008889.1"/>
</dbReference>
<dbReference type="AlphaFoldDB" id="A0A075JHA9"/>
<keyword evidence="2" id="KW-1185">Reference proteome</keyword>
<dbReference type="KEGG" id="dni:HX89_09695"/>
<dbReference type="HOGENOM" id="CLU_1783713_0_0_11"/>
<accession>A0A075JHA9</accession>
<dbReference type="Proteomes" id="UP000027986">
    <property type="component" value="Chromosome"/>
</dbReference>
<gene>
    <name evidence="1" type="ORF">HX89_09695</name>
</gene>
<evidence type="ECO:0000313" key="2">
    <source>
        <dbReference type="Proteomes" id="UP000027986"/>
    </source>
</evidence>
<name>A0A075JHA9_9MICO</name>
<sequence length="145" mass="15415">MPASIYACEFTVDGAKPVSGSVKVKGPQGADGASQVRMCTEIKDTPGRKKKSLSCAETSDVIHLERGKGLQCSAVVAGAKGSPLRVRIRKGTRVFDFPFEAGRVDKNLGVVTASITVAGSDDARCEVYKGEKLLVRRDFRVVVNG</sequence>
<reference evidence="1 2" key="1">
    <citation type="submission" date="2014-07" db="EMBL/GenBank/DDBJ databases">
        <title>Genome Sequencing of Dermacoccus nishinomiyaensis.</title>
        <authorList>
            <person name="Hong K.W."/>
            <person name="Chan K.G."/>
        </authorList>
    </citation>
    <scope>NUCLEOTIDE SEQUENCE [LARGE SCALE GENOMIC DNA]</scope>
    <source>
        <strain evidence="1 2">M25</strain>
    </source>
</reference>
<evidence type="ECO:0000313" key="1">
    <source>
        <dbReference type="EMBL" id="AIF41175.1"/>
    </source>
</evidence>
<proteinExistence type="predicted"/>
<dbReference type="GeneID" id="41841410"/>
<protein>
    <submittedName>
        <fullName evidence="1">Uncharacterized protein</fullName>
    </submittedName>
</protein>